<organism evidence="1 2">
    <name type="scientific">Spirosoma telluris</name>
    <dbReference type="NCBI Taxonomy" id="2183553"/>
    <lineage>
        <taxon>Bacteria</taxon>
        <taxon>Pseudomonadati</taxon>
        <taxon>Bacteroidota</taxon>
        <taxon>Cytophagia</taxon>
        <taxon>Cytophagales</taxon>
        <taxon>Cytophagaceae</taxon>
        <taxon>Spirosoma</taxon>
    </lineage>
</organism>
<protein>
    <submittedName>
        <fullName evidence="1">Abi family protein</fullName>
    </submittedName>
</protein>
<proteinExistence type="predicted"/>
<dbReference type="OrthoDB" id="5363652at2"/>
<keyword evidence="2" id="KW-1185">Reference proteome</keyword>
<dbReference type="RefSeq" id="WP_111346866.1">
    <property type="nucleotide sequence ID" value="NZ_QLII01000001.1"/>
</dbReference>
<name>A0A327NNN4_9BACT</name>
<dbReference type="EMBL" id="QLII01000001">
    <property type="protein sequence ID" value="RAI76832.1"/>
    <property type="molecule type" value="Genomic_DNA"/>
</dbReference>
<evidence type="ECO:0000313" key="2">
    <source>
        <dbReference type="Proteomes" id="UP000249016"/>
    </source>
</evidence>
<sequence>MQHFSKPALSLSQQVAQLKARGLLIDDETAAEQFLRNVSYYRLAGYWWPLQADKVNHIFKLGSRFDTVVDIYNFDSSLRLLLFGAIERVEIGFRTRLIFELSLGYGAWWFEDANLFKDSRLFRENLQLIDNELARSKEVFIQEHKNKYANPARPPAWKTIETLSLGHLSKLYNNLNNLPEKKRIAQSLGIPKPHFLESWLQAVSLLRNLCAHHSRVWNKNLPKPPQLIPRLPEPWLTQFPTGANKVYAPLCCIKYMLNVVSPINDLTLRLNDLFQLYPNIDPQALGFVDGWANEPLWR</sequence>
<accession>A0A327NNN4</accession>
<evidence type="ECO:0000313" key="1">
    <source>
        <dbReference type="EMBL" id="RAI76832.1"/>
    </source>
</evidence>
<dbReference type="Proteomes" id="UP000249016">
    <property type="component" value="Unassembled WGS sequence"/>
</dbReference>
<dbReference type="Pfam" id="PF07751">
    <property type="entry name" value="Abi_2"/>
    <property type="match status" value="1"/>
</dbReference>
<dbReference type="InterPro" id="IPR011664">
    <property type="entry name" value="Abi_system_AbiD/AbiF-like"/>
</dbReference>
<dbReference type="AlphaFoldDB" id="A0A327NNN4"/>
<gene>
    <name evidence="1" type="ORF">HMF3257_26475</name>
</gene>
<reference evidence="1 2" key="1">
    <citation type="submission" date="2018-06" db="EMBL/GenBank/DDBJ databases">
        <title>Spirosoma sp. HMF3257 Genome sequencing and assembly.</title>
        <authorList>
            <person name="Kang H."/>
            <person name="Cha I."/>
            <person name="Kim H."/>
            <person name="Kang J."/>
            <person name="Joh K."/>
        </authorList>
    </citation>
    <scope>NUCLEOTIDE SEQUENCE [LARGE SCALE GENOMIC DNA]</scope>
    <source>
        <strain evidence="1 2">HMF3257</strain>
    </source>
</reference>
<comment type="caution">
    <text evidence="1">The sequence shown here is derived from an EMBL/GenBank/DDBJ whole genome shotgun (WGS) entry which is preliminary data.</text>
</comment>